<accession>A0ABY3RX98</accession>
<evidence type="ECO:0000259" key="1">
    <source>
        <dbReference type="Pfam" id="PF01636"/>
    </source>
</evidence>
<dbReference type="Proteomes" id="UP001199642">
    <property type="component" value="Chromosome"/>
</dbReference>
<sequence length="301" mass="33554">MTAHPGARDIPGADRLSAAQRARLSEWIPGARIVADRGWHGSVSAFVYEAEHDGSRLIVKAGDPSNHHIGRELDAHDGWTDVWSRDGLAARLRHASREDRVFVADHLPGELVDGTDAAFDPAVHRRAGELLRRFHDQASRPGDEGVLDRVRRSLASPHRIRPEVQEQVRALLDRLRPGTPELVPTHGDWQPRNWLLDGDDPARGLRVIDFGRFSFRSRASDLLRLAAQQWRDAPSCEDAFLDGYGADPRLGREGAHDHWTALRLAEAVGTAAWAYQTGDEDFEAQGHRMIADVLGETEETR</sequence>
<dbReference type="InterPro" id="IPR011009">
    <property type="entry name" value="Kinase-like_dom_sf"/>
</dbReference>
<dbReference type="EMBL" id="CP082781">
    <property type="protein sequence ID" value="UGS27940.1"/>
    <property type="molecule type" value="Genomic_DNA"/>
</dbReference>
<protein>
    <submittedName>
        <fullName evidence="2">Aminoglycoside phosphotransferase family protein</fullName>
    </submittedName>
</protein>
<reference evidence="2 3" key="1">
    <citation type="submission" date="2023-01" db="EMBL/GenBank/DDBJ databases">
        <title>Characterization of estradiol degrading bacteria Microbacterium sp. MZT7 and reveal degrading genes through genome analysis.</title>
        <authorList>
            <person name="Hao P."/>
            <person name="Gao Y."/>
        </authorList>
    </citation>
    <scope>NUCLEOTIDE SEQUENCE [LARGE SCALE GENOMIC DNA]</scope>
    <source>
        <strain evidence="2 3">MZT7</strain>
    </source>
</reference>
<name>A0ABY3RX98_9MICO</name>
<gene>
    <name evidence="2" type="ORF">K8F61_07200</name>
</gene>
<keyword evidence="3" id="KW-1185">Reference proteome</keyword>
<evidence type="ECO:0000313" key="3">
    <source>
        <dbReference type="Proteomes" id="UP001199642"/>
    </source>
</evidence>
<organism evidence="2 3">
    <name type="scientific">Microbacterium resistens</name>
    <dbReference type="NCBI Taxonomy" id="156977"/>
    <lineage>
        <taxon>Bacteria</taxon>
        <taxon>Bacillati</taxon>
        <taxon>Actinomycetota</taxon>
        <taxon>Actinomycetes</taxon>
        <taxon>Micrococcales</taxon>
        <taxon>Microbacteriaceae</taxon>
        <taxon>Microbacterium</taxon>
    </lineage>
</organism>
<evidence type="ECO:0000313" key="2">
    <source>
        <dbReference type="EMBL" id="UGS27940.1"/>
    </source>
</evidence>
<dbReference type="SUPFAM" id="SSF56112">
    <property type="entry name" value="Protein kinase-like (PK-like)"/>
    <property type="match status" value="1"/>
</dbReference>
<dbReference type="Pfam" id="PF01636">
    <property type="entry name" value="APH"/>
    <property type="match status" value="1"/>
</dbReference>
<dbReference type="Gene3D" id="3.90.1200.10">
    <property type="match status" value="1"/>
</dbReference>
<dbReference type="RefSeq" id="WP_231821175.1">
    <property type="nucleotide sequence ID" value="NZ_CP082781.1"/>
</dbReference>
<proteinExistence type="predicted"/>
<dbReference type="InterPro" id="IPR002575">
    <property type="entry name" value="Aminoglycoside_PTrfase"/>
</dbReference>
<feature type="domain" description="Aminoglycoside phosphotransferase" evidence="1">
    <location>
        <begin position="47"/>
        <end position="250"/>
    </location>
</feature>